<dbReference type="AlphaFoldDB" id="X1RMG7"/>
<feature type="domain" description="UDP-glucose/GDP-mannose dehydrogenase C-terminal" evidence="1">
    <location>
        <begin position="35"/>
        <end position="130"/>
    </location>
</feature>
<dbReference type="SMART" id="SM00984">
    <property type="entry name" value="UDPG_MGDP_dh_C"/>
    <property type="match status" value="1"/>
</dbReference>
<dbReference type="GO" id="GO:0051287">
    <property type="term" value="F:NAD binding"/>
    <property type="evidence" value="ECO:0007669"/>
    <property type="project" value="InterPro"/>
</dbReference>
<dbReference type="SUPFAM" id="SSF52413">
    <property type="entry name" value="UDP-glucose/GDP-mannose dehydrogenase C-terminal domain"/>
    <property type="match status" value="1"/>
</dbReference>
<name>X1RMG7_9ZZZZ</name>
<dbReference type="Pfam" id="PF03720">
    <property type="entry name" value="UDPG_MGDP_dh_C"/>
    <property type="match status" value="1"/>
</dbReference>
<evidence type="ECO:0000313" key="2">
    <source>
        <dbReference type="EMBL" id="GAI56724.1"/>
    </source>
</evidence>
<reference evidence="2" key="1">
    <citation type="journal article" date="2014" name="Front. Microbiol.">
        <title>High frequency of phylogenetically diverse reductive dehalogenase-homologous genes in deep subseafloor sedimentary metagenomes.</title>
        <authorList>
            <person name="Kawai M."/>
            <person name="Futagami T."/>
            <person name="Toyoda A."/>
            <person name="Takaki Y."/>
            <person name="Nishi S."/>
            <person name="Hori S."/>
            <person name="Arai W."/>
            <person name="Tsubouchi T."/>
            <person name="Morono Y."/>
            <person name="Uchiyama I."/>
            <person name="Ito T."/>
            <person name="Fujiyama A."/>
            <person name="Inagaki F."/>
            <person name="Takami H."/>
        </authorList>
    </citation>
    <scope>NUCLEOTIDE SEQUENCE</scope>
    <source>
        <strain evidence="2">Expedition CK06-06</strain>
    </source>
</reference>
<dbReference type="InterPro" id="IPR017476">
    <property type="entry name" value="UDP-Glc/GDP-Man"/>
</dbReference>
<dbReference type="PIRSF" id="PIRSF500136">
    <property type="entry name" value="UDP_ManNAc_DH"/>
    <property type="match status" value="1"/>
</dbReference>
<accession>X1RMG7</accession>
<evidence type="ECO:0000259" key="1">
    <source>
        <dbReference type="SMART" id="SM00984"/>
    </source>
</evidence>
<dbReference type="EMBL" id="BARV01038041">
    <property type="protein sequence ID" value="GAI56724.1"/>
    <property type="molecule type" value="Genomic_DNA"/>
</dbReference>
<protein>
    <recommendedName>
        <fullName evidence="1">UDP-glucose/GDP-mannose dehydrogenase C-terminal domain-containing protein</fullName>
    </recommendedName>
</protein>
<gene>
    <name evidence="2" type="ORF">S06H3_58707</name>
</gene>
<dbReference type="PIRSF" id="PIRSF000124">
    <property type="entry name" value="UDPglc_GDPman_dh"/>
    <property type="match status" value="1"/>
</dbReference>
<comment type="caution">
    <text evidence="2">The sequence shown here is derived from an EMBL/GenBank/DDBJ whole genome shotgun (WGS) entry which is preliminary data.</text>
</comment>
<dbReference type="GO" id="GO:0016616">
    <property type="term" value="F:oxidoreductase activity, acting on the CH-OH group of donors, NAD or NADP as acceptor"/>
    <property type="evidence" value="ECO:0007669"/>
    <property type="project" value="InterPro"/>
</dbReference>
<dbReference type="GO" id="GO:0000271">
    <property type="term" value="P:polysaccharide biosynthetic process"/>
    <property type="evidence" value="ECO:0007669"/>
    <property type="project" value="InterPro"/>
</dbReference>
<feature type="non-terminal residue" evidence="2">
    <location>
        <position position="1"/>
    </location>
</feature>
<dbReference type="GO" id="GO:0016628">
    <property type="term" value="F:oxidoreductase activity, acting on the CH-CH group of donors, NAD or NADP as acceptor"/>
    <property type="evidence" value="ECO:0007669"/>
    <property type="project" value="InterPro"/>
</dbReference>
<sequence>ELAAEINEQMPYYATSRIVEALNTKGKSLNGARVLVLGATYKKDVEDIRESPALKLIQLLREKGANVSYNDPYIAKIQIDKGTLTSVELTEECLSGADCVVIATDHSHYDYQHIADKASLIFDTRGATKNLSNNNILRL</sequence>
<dbReference type="Gene3D" id="3.40.50.720">
    <property type="entry name" value="NAD(P)-binding Rossmann-like Domain"/>
    <property type="match status" value="1"/>
</dbReference>
<organism evidence="2">
    <name type="scientific">marine sediment metagenome</name>
    <dbReference type="NCBI Taxonomy" id="412755"/>
    <lineage>
        <taxon>unclassified sequences</taxon>
        <taxon>metagenomes</taxon>
        <taxon>ecological metagenomes</taxon>
    </lineage>
</organism>
<dbReference type="PANTHER" id="PTHR43491">
    <property type="entry name" value="UDP-N-ACETYL-D-MANNOSAMINE DEHYDROGENASE"/>
    <property type="match status" value="1"/>
</dbReference>
<dbReference type="InterPro" id="IPR014027">
    <property type="entry name" value="UDP-Glc/GDP-Man_DH_C"/>
</dbReference>
<dbReference type="PANTHER" id="PTHR43491:SF1">
    <property type="entry name" value="UDP-N-ACETYL-D-MANNOSAMINE DEHYDROGENASE"/>
    <property type="match status" value="1"/>
</dbReference>
<proteinExistence type="predicted"/>
<dbReference type="InterPro" id="IPR036220">
    <property type="entry name" value="UDP-Glc/GDP-Man_DH_C_sf"/>
</dbReference>
<dbReference type="InterPro" id="IPR028359">
    <property type="entry name" value="UDP_ManNAc/GlcNAc_DH"/>
</dbReference>